<gene>
    <name evidence="2" type="ORF">E3N88_26653</name>
</gene>
<dbReference type="Proteomes" id="UP000326396">
    <property type="component" value="Linkage Group LG4"/>
</dbReference>
<name>A0A5N6MXF5_9ASTR</name>
<keyword evidence="3" id="KW-1185">Reference proteome</keyword>
<proteinExistence type="predicted"/>
<protein>
    <submittedName>
        <fullName evidence="2">Uncharacterized protein</fullName>
    </submittedName>
</protein>
<sequence length="130" mass="14723">MASLKVIPPISDDRPSPTLDDPALLKIPSIRVLDGDSTPSDENYDDDGGVASSHEQKQHEKEADPLPWLQQRRHKSDSHGSKDIRKSKSINLDNMDKVGQQADYRKVTIDYINVIYFSSLILPEWKSSFF</sequence>
<feature type="region of interest" description="Disordered" evidence="1">
    <location>
        <begin position="1"/>
        <end position="97"/>
    </location>
</feature>
<reference evidence="2 3" key="1">
    <citation type="submission" date="2019-05" db="EMBL/GenBank/DDBJ databases">
        <title>Mikania micrantha, genome provides insights into the molecular mechanism of rapid growth.</title>
        <authorList>
            <person name="Liu B."/>
        </authorList>
    </citation>
    <scope>NUCLEOTIDE SEQUENCE [LARGE SCALE GENOMIC DNA]</scope>
    <source>
        <strain evidence="2">NLD-2019</strain>
        <tissue evidence="2">Leaf</tissue>
    </source>
</reference>
<evidence type="ECO:0000256" key="1">
    <source>
        <dbReference type="SAM" id="MobiDB-lite"/>
    </source>
</evidence>
<evidence type="ECO:0000313" key="2">
    <source>
        <dbReference type="EMBL" id="KAD4178062.1"/>
    </source>
</evidence>
<feature type="compositionally biased region" description="Basic and acidic residues" evidence="1">
    <location>
        <begin position="54"/>
        <end position="64"/>
    </location>
</feature>
<evidence type="ECO:0000313" key="3">
    <source>
        <dbReference type="Proteomes" id="UP000326396"/>
    </source>
</evidence>
<comment type="caution">
    <text evidence="2">The sequence shown here is derived from an EMBL/GenBank/DDBJ whole genome shotgun (WGS) entry which is preliminary data.</text>
</comment>
<feature type="compositionally biased region" description="Basic and acidic residues" evidence="1">
    <location>
        <begin position="77"/>
        <end position="86"/>
    </location>
</feature>
<accession>A0A5N6MXF5</accession>
<organism evidence="2 3">
    <name type="scientific">Mikania micrantha</name>
    <name type="common">bitter vine</name>
    <dbReference type="NCBI Taxonomy" id="192012"/>
    <lineage>
        <taxon>Eukaryota</taxon>
        <taxon>Viridiplantae</taxon>
        <taxon>Streptophyta</taxon>
        <taxon>Embryophyta</taxon>
        <taxon>Tracheophyta</taxon>
        <taxon>Spermatophyta</taxon>
        <taxon>Magnoliopsida</taxon>
        <taxon>eudicotyledons</taxon>
        <taxon>Gunneridae</taxon>
        <taxon>Pentapetalae</taxon>
        <taxon>asterids</taxon>
        <taxon>campanulids</taxon>
        <taxon>Asterales</taxon>
        <taxon>Asteraceae</taxon>
        <taxon>Asteroideae</taxon>
        <taxon>Heliantheae alliance</taxon>
        <taxon>Eupatorieae</taxon>
        <taxon>Mikania</taxon>
    </lineage>
</organism>
<dbReference type="EMBL" id="SZYD01000014">
    <property type="protein sequence ID" value="KAD4178062.1"/>
    <property type="molecule type" value="Genomic_DNA"/>
</dbReference>
<dbReference type="AlphaFoldDB" id="A0A5N6MXF5"/>